<keyword evidence="5 7" id="KW-1133">Transmembrane helix</keyword>
<feature type="transmembrane region" description="Helical" evidence="7">
    <location>
        <begin position="73"/>
        <end position="96"/>
    </location>
</feature>
<keyword evidence="3" id="KW-1003">Cell membrane</keyword>
<evidence type="ECO:0000256" key="2">
    <source>
        <dbReference type="ARBA" id="ARBA00005262"/>
    </source>
</evidence>
<organism evidence="8 9">
    <name type="scientific">Leptospira bouyouniensis</name>
    <dbReference type="NCBI Taxonomy" id="2484911"/>
    <lineage>
        <taxon>Bacteria</taxon>
        <taxon>Pseudomonadati</taxon>
        <taxon>Spirochaetota</taxon>
        <taxon>Spirochaetia</taxon>
        <taxon>Leptospirales</taxon>
        <taxon>Leptospiraceae</taxon>
        <taxon>Leptospira</taxon>
    </lineage>
</organism>
<dbReference type="PANTHER" id="PTHR33567">
    <property type="entry name" value="CHROMATE ION TRANSPORTER (EUROFUNG)"/>
    <property type="match status" value="1"/>
</dbReference>
<feature type="transmembrane region" description="Helical" evidence="7">
    <location>
        <begin position="224"/>
        <end position="242"/>
    </location>
</feature>
<dbReference type="InterPro" id="IPR003370">
    <property type="entry name" value="Chromate_transpt"/>
</dbReference>
<evidence type="ECO:0000313" key="8">
    <source>
        <dbReference type="EMBL" id="TGL01170.1"/>
    </source>
</evidence>
<evidence type="ECO:0000256" key="5">
    <source>
        <dbReference type="ARBA" id="ARBA00022989"/>
    </source>
</evidence>
<feature type="transmembrane region" description="Helical" evidence="7">
    <location>
        <begin position="289"/>
        <end position="314"/>
    </location>
</feature>
<dbReference type="InterPro" id="IPR014047">
    <property type="entry name" value="Chr_Tranpt_l_chain"/>
</dbReference>
<feature type="transmembrane region" description="Helical" evidence="7">
    <location>
        <begin position="147"/>
        <end position="171"/>
    </location>
</feature>
<dbReference type="RefSeq" id="WP_135772039.1">
    <property type="nucleotide sequence ID" value="NZ_RQFT01000017.1"/>
</dbReference>
<reference evidence="8 9" key="1">
    <citation type="journal article" date="2019" name="PLoS Negl. Trop. Dis.">
        <title>Revisiting the worldwide diversity of Leptospira species in the environment.</title>
        <authorList>
            <person name="Vincent A.T."/>
            <person name="Schiettekatte O."/>
            <person name="Bourhy P."/>
            <person name="Veyrier F.J."/>
            <person name="Picardeau M."/>
        </authorList>
    </citation>
    <scope>NUCLEOTIDE SEQUENCE [LARGE SCALE GENOMIC DNA]</scope>
    <source>
        <strain evidence="8 9">201800273</strain>
    </source>
</reference>
<dbReference type="Proteomes" id="UP000297641">
    <property type="component" value="Unassembled WGS sequence"/>
</dbReference>
<evidence type="ECO:0000256" key="4">
    <source>
        <dbReference type="ARBA" id="ARBA00022692"/>
    </source>
</evidence>
<feature type="transmembrane region" description="Helical" evidence="7">
    <location>
        <begin position="191"/>
        <end position="212"/>
    </location>
</feature>
<dbReference type="Pfam" id="PF02417">
    <property type="entry name" value="Chromate_transp"/>
    <property type="match status" value="2"/>
</dbReference>
<evidence type="ECO:0000256" key="1">
    <source>
        <dbReference type="ARBA" id="ARBA00004651"/>
    </source>
</evidence>
<feature type="transmembrane region" description="Helical" evidence="7">
    <location>
        <begin position="372"/>
        <end position="389"/>
    </location>
</feature>
<keyword evidence="4 7" id="KW-0812">Transmembrane</keyword>
<dbReference type="PANTHER" id="PTHR33567:SF3">
    <property type="entry name" value="CHROMATE ION TRANSPORTER (EUROFUNG)"/>
    <property type="match status" value="1"/>
</dbReference>
<evidence type="ECO:0000256" key="3">
    <source>
        <dbReference type="ARBA" id="ARBA00022475"/>
    </source>
</evidence>
<dbReference type="GO" id="GO:0015109">
    <property type="term" value="F:chromate transmembrane transporter activity"/>
    <property type="evidence" value="ECO:0007669"/>
    <property type="project" value="InterPro"/>
</dbReference>
<feature type="transmembrane region" description="Helical" evidence="7">
    <location>
        <begin position="326"/>
        <end position="352"/>
    </location>
</feature>
<feature type="transmembrane region" description="Helical" evidence="7">
    <location>
        <begin position="108"/>
        <end position="126"/>
    </location>
</feature>
<dbReference type="NCBIfam" id="TIGR00937">
    <property type="entry name" value="2A51"/>
    <property type="match status" value="1"/>
</dbReference>
<dbReference type="PIRSF" id="PIRSF004810">
    <property type="entry name" value="ChrA"/>
    <property type="match status" value="1"/>
</dbReference>
<comment type="caution">
    <text evidence="8">The sequence shown here is derived from an EMBL/GenBank/DDBJ whole genome shotgun (WGS) entry which is preliminary data.</text>
</comment>
<name>A0A7I0HLZ4_9LEPT</name>
<dbReference type="GO" id="GO:0005886">
    <property type="term" value="C:plasma membrane"/>
    <property type="evidence" value="ECO:0007669"/>
    <property type="project" value="UniProtKB-SubCell"/>
</dbReference>
<proteinExistence type="inferred from homology"/>
<sequence>MKLIQVFSTALKLGCTSFGGPIAHLSYFHDEYVTKKKWISAHAYADLVALCQFLPGPASSQVGMAIGLSRAGIFGAIVSWIGFTLPSALILILFGLGLSHLDISNHKHWLHGLKVVAVAVVTQAILGMGKKLCPDKERITITILTSFLLLFINSALIQILVLLVSGIFGIYFLKPNEELPHEPIHKGNKLIGFLFISFFLLLLLLLPVLRQVFNSTEIQYFDSFYRAGALVFGGGHVVLPLLQAEVVPTGWVKNDLFMAGYGFSNAIPGPLFAFSSFLGAVSSVAPNGLLGAILCLVAAFLPSFLLVVGVLPFWEQLRTNQVIRKAMLGINASVVGILLAALYTPVWTSAVFSPKDFALVIVGFLLLEFWKLPSWLVVIATVVISFVIYL</sequence>
<keyword evidence="6 7" id="KW-0472">Membrane</keyword>
<comment type="similarity">
    <text evidence="2">Belongs to the chromate ion transporter (CHR) (TC 2.A.51) family.</text>
</comment>
<evidence type="ECO:0000313" key="9">
    <source>
        <dbReference type="Proteomes" id="UP000297641"/>
    </source>
</evidence>
<dbReference type="EMBL" id="RQFT01000017">
    <property type="protein sequence ID" value="TGL01170.1"/>
    <property type="molecule type" value="Genomic_DNA"/>
</dbReference>
<accession>A0A7I0HLZ4</accession>
<protein>
    <submittedName>
        <fullName evidence="8">Chromate efflux transporter</fullName>
    </submittedName>
</protein>
<evidence type="ECO:0000256" key="7">
    <source>
        <dbReference type="SAM" id="Phobius"/>
    </source>
</evidence>
<evidence type="ECO:0000256" key="6">
    <source>
        <dbReference type="ARBA" id="ARBA00023136"/>
    </source>
</evidence>
<comment type="subcellular location">
    <subcellularLocation>
        <location evidence="1">Cell membrane</location>
        <topology evidence="1">Multi-pass membrane protein</topology>
    </subcellularLocation>
</comment>
<dbReference type="AlphaFoldDB" id="A0A7I0HLZ4"/>
<gene>
    <name evidence="8" type="primary">chrA</name>
    <name evidence="8" type="ORF">EHQ43_18975</name>
</gene>